<evidence type="ECO:0000256" key="9">
    <source>
        <dbReference type="HAMAP-Rule" id="MF_02075"/>
    </source>
</evidence>
<evidence type="ECO:0000256" key="1">
    <source>
        <dbReference type="ARBA" id="ARBA00004496"/>
    </source>
</evidence>
<feature type="binding site" evidence="9">
    <location>
        <position position="364"/>
    </location>
    <ligand>
        <name>ATP</name>
        <dbReference type="ChEBI" id="CHEBI:30616"/>
    </ligand>
</feature>
<dbReference type="RefSeq" id="WP_272984826.1">
    <property type="nucleotide sequence ID" value="NZ_DSFH01000015.1"/>
</dbReference>
<keyword evidence="6 9" id="KW-0067">ATP-binding</keyword>
<feature type="domain" description="Aminoacyl-transfer RNA synthetases class-II family profile" evidence="10">
    <location>
        <begin position="149"/>
        <end position="433"/>
    </location>
</feature>
<dbReference type="InterPro" id="IPR004523">
    <property type="entry name" value="Asp-tRNA_synthase_2"/>
</dbReference>
<keyword evidence="7 9" id="KW-0648">Protein biosynthesis</keyword>
<comment type="similarity">
    <text evidence="2 9">Belongs to the class-II aminoacyl-tRNA synthetase family. Type 2 subfamily.</text>
</comment>
<comment type="caution">
    <text evidence="9">Lacks conserved residue(s) required for the propagation of feature annotation.</text>
</comment>
<evidence type="ECO:0000313" key="11">
    <source>
        <dbReference type="EMBL" id="HEW63561.1"/>
    </source>
</evidence>
<dbReference type="Proteomes" id="UP000886076">
    <property type="component" value="Unassembled WGS sequence"/>
</dbReference>
<dbReference type="CDD" id="cd00776">
    <property type="entry name" value="AsxRS_core"/>
    <property type="match status" value="1"/>
</dbReference>
<dbReference type="EMBL" id="DSFH01000015">
    <property type="protein sequence ID" value="HEW63561.1"/>
    <property type="molecule type" value="Genomic_DNA"/>
</dbReference>
<gene>
    <name evidence="9 11" type="primary">aspS</name>
    <name evidence="12" type="ORF">C0188_00940</name>
    <name evidence="11" type="ORF">ENO39_00670</name>
</gene>
<reference evidence="11" key="2">
    <citation type="journal article" date="2020" name="mSystems">
        <title>Genome- and Community-Level Interaction Insights into Carbon Utilization and Element Cycling Functions of Hydrothermarchaeota in Hydrothermal Sediment.</title>
        <authorList>
            <person name="Zhou Z."/>
            <person name="Liu Y."/>
            <person name="Xu W."/>
            <person name="Pan J."/>
            <person name="Luo Z.H."/>
            <person name="Li M."/>
        </authorList>
    </citation>
    <scope>NUCLEOTIDE SEQUENCE [LARGE SCALE GENOMIC DNA]</scope>
    <source>
        <strain evidence="11">SpSt-1261</strain>
    </source>
</reference>
<dbReference type="Pfam" id="PF01336">
    <property type="entry name" value="tRNA_anti-codon"/>
    <property type="match status" value="1"/>
</dbReference>
<dbReference type="NCBIfam" id="NF003483">
    <property type="entry name" value="PRK05159.1"/>
    <property type="match status" value="1"/>
</dbReference>
<dbReference type="PANTHER" id="PTHR43450">
    <property type="entry name" value="ASPARTYL-TRNA SYNTHETASE"/>
    <property type="match status" value="1"/>
</dbReference>
<dbReference type="SUPFAM" id="SSF55681">
    <property type="entry name" value="Class II aaRS and biotin synthetases"/>
    <property type="match status" value="1"/>
</dbReference>
<dbReference type="GO" id="GO:0005829">
    <property type="term" value="C:cytosol"/>
    <property type="evidence" value="ECO:0007669"/>
    <property type="project" value="TreeGrafter"/>
</dbReference>
<feature type="binding site" evidence="9">
    <location>
        <position position="364"/>
    </location>
    <ligand>
        <name>Mg(2+)</name>
        <dbReference type="ChEBI" id="CHEBI:18420"/>
        <label>2</label>
    </ligand>
</feature>
<dbReference type="EMBL" id="PNIM01000003">
    <property type="protein sequence ID" value="PMB75990.1"/>
    <property type="molecule type" value="Genomic_DNA"/>
</dbReference>
<feature type="binding site" evidence="9">
    <location>
        <position position="217"/>
    </location>
    <ligand>
        <name>L-aspartate</name>
        <dbReference type="ChEBI" id="CHEBI:29991"/>
    </ligand>
</feature>
<dbReference type="NCBIfam" id="TIGR00458">
    <property type="entry name" value="aspS_nondisc"/>
    <property type="match status" value="1"/>
</dbReference>
<feature type="binding site" evidence="9">
    <location>
        <position position="367"/>
    </location>
    <ligand>
        <name>L-aspartate</name>
        <dbReference type="ChEBI" id="CHEBI:29991"/>
    </ligand>
</feature>
<dbReference type="InterPro" id="IPR004365">
    <property type="entry name" value="NA-bd_OB_tRNA"/>
</dbReference>
<dbReference type="Gene3D" id="3.30.930.10">
    <property type="entry name" value="Bira Bifunctional Protein, Domain 2"/>
    <property type="match status" value="1"/>
</dbReference>
<dbReference type="Gene3D" id="2.40.50.140">
    <property type="entry name" value="Nucleic acid-binding proteins"/>
    <property type="match status" value="1"/>
</dbReference>
<evidence type="ECO:0000259" key="10">
    <source>
        <dbReference type="PROSITE" id="PS50862"/>
    </source>
</evidence>
<evidence type="ECO:0000256" key="2">
    <source>
        <dbReference type="ARBA" id="ARBA00005312"/>
    </source>
</evidence>
<dbReference type="EC" id="6.1.1.12" evidence="9"/>
<dbReference type="InterPro" id="IPR045864">
    <property type="entry name" value="aa-tRNA-synth_II/BPL/LPL"/>
</dbReference>
<dbReference type="Pfam" id="PF00152">
    <property type="entry name" value="tRNA-synt_2"/>
    <property type="match status" value="1"/>
</dbReference>
<dbReference type="GO" id="GO:0003723">
    <property type="term" value="F:RNA binding"/>
    <property type="evidence" value="ECO:0007669"/>
    <property type="project" value="TreeGrafter"/>
</dbReference>
<feature type="binding site" evidence="9">
    <location>
        <begin position="217"/>
        <end position="219"/>
    </location>
    <ligand>
        <name>ATP</name>
        <dbReference type="ChEBI" id="CHEBI:30616"/>
    </ligand>
</feature>
<dbReference type="PANTHER" id="PTHR43450:SF1">
    <property type="entry name" value="ASPARTATE--TRNA LIGASE, CYTOPLASMIC"/>
    <property type="match status" value="1"/>
</dbReference>
<dbReference type="InterPro" id="IPR002312">
    <property type="entry name" value="Asp/Asn-tRNA-synth_IIb"/>
</dbReference>
<dbReference type="PROSITE" id="PS50862">
    <property type="entry name" value="AA_TRNA_LIGASE_II"/>
    <property type="match status" value="1"/>
</dbReference>
<evidence type="ECO:0000256" key="3">
    <source>
        <dbReference type="ARBA" id="ARBA00022490"/>
    </source>
</evidence>
<dbReference type="FunFam" id="3.30.930.10:FF:000038">
    <property type="entry name" value="Aspartate--tRNA ligase"/>
    <property type="match status" value="1"/>
</dbReference>
<evidence type="ECO:0000313" key="13">
    <source>
        <dbReference type="Proteomes" id="UP000237153"/>
    </source>
</evidence>
<feature type="binding site" evidence="9">
    <location>
        <position position="371"/>
    </location>
    <ligand>
        <name>L-aspartate</name>
        <dbReference type="ChEBI" id="CHEBI:29991"/>
    </ligand>
</feature>
<dbReference type="InterPro" id="IPR006195">
    <property type="entry name" value="aa-tRNA-synth_II"/>
</dbReference>
<comment type="subunit">
    <text evidence="9">Homodimer.</text>
</comment>
<keyword evidence="4 9" id="KW-0436">Ligase</keyword>
<evidence type="ECO:0000256" key="5">
    <source>
        <dbReference type="ARBA" id="ARBA00022741"/>
    </source>
</evidence>
<dbReference type="SUPFAM" id="SSF50249">
    <property type="entry name" value="Nucleic acid-binding proteins"/>
    <property type="match status" value="1"/>
</dbReference>
<accession>A0A2J6N3U8</accession>
<feature type="binding site" evidence="9">
    <location>
        <begin position="412"/>
        <end position="415"/>
    </location>
    <ligand>
        <name>ATP</name>
        <dbReference type="ChEBI" id="CHEBI:30616"/>
    </ligand>
</feature>
<dbReference type="AlphaFoldDB" id="A0A2J6N3U8"/>
<dbReference type="InterPro" id="IPR004364">
    <property type="entry name" value="Aa-tRNA-synt_II"/>
</dbReference>
<keyword evidence="8 9" id="KW-0030">Aminoacyl-tRNA synthetase</keyword>
<dbReference type="Proteomes" id="UP000237153">
    <property type="component" value="Unassembled WGS sequence"/>
</dbReference>
<comment type="catalytic activity">
    <reaction evidence="9">
        <text>tRNA(Asp) + L-aspartate + ATP = L-aspartyl-tRNA(Asp) + AMP + diphosphate</text>
        <dbReference type="Rhea" id="RHEA:19649"/>
        <dbReference type="Rhea" id="RHEA-COMP:9660"/>
        <dbReference type="Rhea" id="RHEA-COMP:9678"/>
        <dbReference type="ChEBI" id="CHEBI:29991"/>
        <dbReference type="ChEBI" id="CHEBI:30616"/>
        <dbReference type="ChEBI" id="CHEBI:33019"/>
        <dbReference type="ChEBI" id="CHEBI:78442"/>
        <dbReference type="ChEBI" id="CHEBI:78516"/>
        <dbReference type="ChEBI" id="CHEBI:456215"/>
        <dbReference type="EC" id="6.1.1.12"/>
    </reaction>
</comment>
<keyword evidence="5 9" id="KW-0547">Nucleotide-binding</keyword>
<reference evidence="12 13" key="1">
    <citation type="submission" date="2018-01" db="EMBL/GenBank/DDBJ databases">
        <title>Metagenomic assembled genomes from two thermal pools in the Uzon Caldera, Kamchatka, Russia.</title>
        <authorList>
            <person name="Wilkins L."/>
            <person name="Ettinger C."/>
        </authorList>
    </citation>
    <scope>NUCLEOTIDE SEQUENCE [LARGE SCALE GENOMIC DNA]</scope>
    <source>
        <strain evidence="12">ZAV-06</strain>
    </source>
</reference>
<dbReference type="HAMAP" id="MF_02075">
    <property type="entry name" value="Asp_tRNA_synth_type2"/>
    <property type="match status" value="1"/>
</dbReference>
<evidence type="ECO:0000256" key="7">
    <source>
        <dbReference type="ARBA" id="ARBA00022917"/>
    </source>
</evidence>
<sequence>MSSSLKERIRIADVFSKNNGEKVLIAGWIEAVRIIGGVIFIVLRDRSGKVQAVIKKNIDEKLFNEASELGSEDVVAIKGEVKEAKTSLGDREIVVEKLYTISRATKPVPIVPEDWEKININVRLDWRFLDLRATRNRLIFVVTDEAVNALREFYRSNGFIEVFTPKIVSEATEGGAEVFPVIYFDKPAFLAQSPQLYKQMMMAAGFERVFEVGPAYRAEKHHTNRHLTEYESVDIEMSFIDSHEDVMKMVENAVIYSIKKVNEKYGSYIKQYFPRIPEIPSNVPRITLREAHKLLENKGFKQPDPNDLDTEGERLLGEIMEKEYGSQLFFVTEYSWLYRPFYTMKKPEEPSLTRSFDLIYRGTEIVSGSQREHRADVLENQIKEKGLNVKNFEFFIKFFRYGMPPHGGAGLGLERLVQMMLGLKNIREVRLLPRDPERLSP</sequence>
<proteinExistence type="inferred from homology"/>
<dbReference type="GO" id="GO:0000287">
    <property type="term" value="F:magnesium ion binding"/>
    <property type="evidence" value="ECO:0007669"/>
    <property type="project" value="UniProtKB-UniRule"/>
</dbReference>
<dbReference type="GO" id="GO:0005524">
    <property type="term" value="F:ATP binding"/>
    <property type="evidence" value="ECO:0007669"/>
    <property type="project" value="UniProtKB-UniRule"/>
</dbReference>
<dbReference type="GO" id="GO:0004815">
    <property type="term" value="F:aspartate-tRNA ligase activity"/>
    <property type="evidence" value="ECO:0007669"/>
    <property type="project" value="UniProtKB-UniRule"/>
</dbReference>
<evidence type="ECO:0000256" key="4">
    <source>
        <dbReference type="ARBA" id="ARBA00022598"/>
    </source>
</evidence>
<evidence type="ECO:0000256" key="6">
    <source>
        <dbReference type="ARBA" id="ARBA00022840"/>
    </source>
</evidence>
<comment type="cofactor">
    <cofactor evidence="9">
        <name>Mg(2+)</name>
        <dbReference type="ChEBI" id="CHEBI:18420"/>
    </cofactor>
    <text evidence="9">Binds 3 Mg(2+) cations per subunit. The strongest magnesium site (Mg1) is bound to the beta- and gamma-phosphates of ATP and four water molecules complete its coordination sphere.</text>
</comment>
<feature type="region of interest" description="Aspartate" evidence="9">
    <location>
        <begin position="195"/>
        <end position="198"/>
    </location>
</feature>
<dbReference type="PRINTS" id="PR01042">
    <property type="entry name" value="TRNASYNTHASP"/>
</dbReference>
<feature type="binding site" evidence="9">
    <location>
        <begin position="225"/>
        <end position="227"/>
    </location>
    <ligand>
        <name>ATP</name>
        <dbReference type="ChEBI" id="CHEBI:30616"/>
    </ligand>
</feature>
<comment type="function">
    <text evidence="9">Catalyzes the attachment of L-aspartate to tRNA(Asp) in a two-step reaction: L-aspartate is first activated by ATP to form Asp-AMP and then transferred to the acceptor end of tRNA(Asp).</text>
</comment>
<feature type="binding site" evidence="9">
    <location>
        <position position="367"/>
    </location>
    <ligand>
        <name>Mg(2+)</name>
        <dbReference type="ChEBI" id="CHEBI:18420"/>
        <label>2</label>
    </ligand>
</feature>
<evidence type="ECO:0000313" key="12">
    <source>
        <dbReference type="EMBL" id="PMB75990.1"/>
    </source>
</evidence>
<protein>
    <recommendedName>
        <fullName evidence="9">Aspartate--tRNA ligase</fullName>
        <ecNumber evidence="9">6.1.1.12</ecNumber>
    </recommendedName>
    <alternativeName>
        <fullName evidence="9">Aspartyl-tRNA synthetase</fullName>
        <shortName evidence="9">AspRS</shortName>
    </alternativeName>
</protein>
<name>A0A2J6N3U8_9CREN</name>
<keyword evidence="9" id="KW-0460">Magnesium</keyword>
<dbReference type="GO" id="GO:0017101">
    <property type="term" value="C:aminoacyl-tRNA synthetase multienzyme complex"/>
    <property type="evidence" value="ECO:0007669"/>
    <property type="project" value="TreeGrafter"/>
</dbReference>
<comment type="subcellular location">
    <subcellularLocation>
        <location evidence="1 9">Cytoplasm</location>
    </subcellularLocation>
</comment>
<keyword evidence="3 9" id="KW-0963">Cytoplasm</keyword>
<comment type="caution">
    <text evidence="12">The sequence shown here is derived from an EMBL/GenBank/DDBJ whole genome shotgun (WGS) entry which is preliminary data.</text>
</comment>
<evidence type="ECO:0000256" key="8">
    <source>
        <dbReference type="ARBA" id="ARBA00023146"/>
    </source>
</evidence>
<feature type="binding site" evidence="9">
    <location>
        <position position="364"/>
    </location>
    <ligand>
        <name>Mg(2+)</name>
        <dbReference type="ChEBI" id="CHEBI:18420"/>
        <label>3</label>
    </ligand>
</feature>
<keyword evidence="9" id="KW-0479">Metal-binding</keyword>
<dbReference type="GO" id="GO:0006422">
    <property type="term" value="P:aspartyl-tRNA aminoacylation"/>
    <property type="evidence" value="ECO:0007669"/>
    <property type="project" value="UniProtKB-UniRule"/>
</dbReference>
<dbReference type="InterPro" id="IPR012340">
    <property type="entry name" value="NA-bd_OB-fold"/>
</dbReference>
<feature type="binding site" evidence="9">
    <location>
        <position position="173"/>
    </location>
    <ligand>
        <name>L-aspartate</name>
        <dbReference type="ChEBI" id="CHEBI:29991"/>
    </ligand>
</feature>
<organism evidence="12 13">
    <name type="scientific">Fervidicoccus fontis</name>
    <dbReference type="NCBI Taxonomy" id="683846"/>
    <lineage>
        <taxon>Archaea</taxon>
        <taxon>Thermoproteota</taxon>
        <taxon>Thermoprotei</taxon>
        <taxon>Fervidicoccales</taxon>
        <taxon>Fervidicoccaceae</taxon>
        <taxon>Fervidicoccus</taxon>
    </lineage>
</organism>